<dbReference type="Pfam" id="PF03567">
    <property type="entry name" value="Sulfotransfer_2"/>
    <property type="match status" value="1"/>
</dbReference>
<comment type="caution">
    <text evidence="8">The sequence shown here is derived from an EMBL/GenBank/DDBJ whole genome shotgun (WGS) entry which is preliminary data.</text>
</comment>
<dbReference type="Proteomes" id="UP001595776">
    <property type="component" value="Unassembled WGS sequence"/>
</dbReference>
<accession>A0ABV8U9A0</accession>
<evidence type="ECO:0000256" key="7">
    <source>
        <dbReference type="ARBA" id="ARBA00023180"/>
    </source>
</evidence>
<evidence type="ECO:0000313" key="9">
    <source>
        <dbReference type="Proteomes" id="UP001595776"/>
    </source>
</evidence>
<dbReference type="PANTHER" id="PTHR12137">
    <property type="entry name" value="CARBOHYDRATE SULFOTRANSFERASE"/>
    <property type="match status" value="1"/>
</dbReference>
<dbReference type="PANTHER" id="PTHR12137:SF54">
    <property type="entry name" value="CARBOHYDRATE SULFOTRANSFERASE"/>
    <property type="match status" value="1"/>
</dbReference>
<evidence type="ECO:0000313" key="8">
    <source>
        <dbReference type="EMBL" id="MFC4347194.1"/>
    </source>
</evidence>
<keyword evidence="4" id="KW-1133">Transmembrane helix</keyword>
<evidence type="ECO:0000256" key="1">
    <source>
        <dbReference type="ARBA" id="ARBA00004323"/>
    </source>
</evidence>
<keyword evidence="3" id="KW-0812">Transmembrane</keyword>
<keyword evidence="5" id="KW-0333">Golgi apparatus</keyword>
<reference evidence="9" key="1">
    <citation type="journal article" date="2019" name="Int. J. Syst. Evol. Microbiol.">
        <title>The Global Catalogue of Microorganisms (GCM) 10K type strain sequencing project: providing services to taxonomists for standard genome sequencing and annotation.</title>
        <authorList>
            <consortium name="The Broad Institute Genomics Platform"/>
            <consortium name="The Broad Institute Genome Sequencing Center for Infectious Disease"/>
            <person name="Wu L."/>
            <person name="Ma J."/>
        </authorList>
    </citation>
    <scope>NUCLEOTIDE SEQUENCE [LARGE SCALE GENOMIC DNA]</scope>
    <source>
        <strain evidence="9">CGMCC 1.15304</strain>
    </source>
</reference>
<name>A0ABV8U9A0_9PROT</name>
<evidence type="ECO:0000256" key="5">
    <source>
        <dbReference type="ARBA" id="ARBA00023034"/>
    </source>
</evidence>
<protein>
    <submittedName>
        <fullName evidence="8">Sulfotransferase family 2 domain-containing protein</fullName>
    </submittedName>
</protein>
<dbReference type="InterPro" id="IPR005331">
    <property type="entry name" value="Sulfotransferase"/>
</dbReference>
<dbReference type="RefSeq" id="WP_068149810.1">
    <property type="nucleotide sequence ID" value="NZ_JBHSCR010000003.1"/>
</dbReference>
<keyword evidence="9" id="KW-1185">Reference proteome</keyword>
<evidence type="ECO:0000256" key="3">
    <source>
        <dbReference type="ARBA" id="ARBA00022692"/>
    </source>
</evidence>
<keyword evidence="2" id="KW-0808">Transferase</keyword>
<dbReference type="Gene3D" id="3.40.50.1820">
    <property type="entry name" value="alpha/beta hydrolase"/>
    <property type="match status" value="1"/>
</dbReference>
<dbReference type="InterPro" id="IPR029058">
    <property type="entry name" value="AB_hydrolase_fold"/>
</dbReference>
<gene>
    <name evidence="8" type="ORF">ACFO5Q_04995</name>
</gene>
<keyword evidence="6" id="KW-0472">Membrane</keyword>
<evidence type="ECO:0000256" key="4">
    <source>
        <dbReference type="ARBA" id="ARBA00022989"/>
    </source>
</evidence>
<comment type="subcellular location">
    <subcellularLocation>
        <location evidence="1">Golgi apparatus membrane</location>
        <topology evidence="1">Single-pass type II membrane protein</topology>
    </subcellularLocation>
</comment>
<dbReference type="InterPro" id="IPR018011">
    <property type="entry name" value="Carb_sulfotrans_8-10"/>
</dbReference>
<organism evidence="8 9">
    <name type="scientific">Kordiimonas lipolytica</name>
    <dbReference type="NCBI Taxonomy" id="1662421"/>
    <lineage>
        <taxon>Bacteria</taxon>
        <taxon>Pseudomonadati</taxon>
        <taxon>Pseudomonadota</taxon>
        <taxon>Alphaproteobacteria</taxon>
        <taxon>Kordiimonadales</taxon>
        <taxon>Kordiimonadaceae</taxon>
        <taxon>Kordiimonas</taxon>
    </lineage>
</organism>
<keyword evidence="7" id="KW-0325">Glycoprotein</keyword>
<evidence type="ECO:0000256" key="6">
    <source>
        <dbReference type="ARBA" id="ARBA00023136"/>
    </source>
</evidence>
<dbReference type="EMBL" id="JBHSCR010000003">
    <property type="protein sequence ID" value="MFC4347194.1"/>
    <property type="molecule type" value="Genomic_DNA"/>
</dbReference>
<evidence type="ECO:0000256" key="2">
    <source>
        <dbReference type="ARBA" id="ARBA00022679"/>
    </source>
</evidence>
<dbReference type="SUPFAM" id="SSF53474">
    <property type="entry name" value="alpha/beta-Hydrolases"/>
    <property type="match status" value="1"/>
</dbReference>
<proteinExistence type="predicted"/>
<sequence length="526" mass="59859">MTRQAYVDQEGKNLLFWSPKSGCTSLVQWFVYGYLGVRQEEVRKDYSDARAWLRGEGYFSHFRDARKLVNKNGYSAIALVRHPATRVLSAFLNKFVVYQRKPIDAWEKHEAAIRRSLINWGFAEPGGEGFAGISFRQFLDQIEARVNNVTQGEPQLDGHWNTQVPIAYGRSGFKYKKLLYLEDADYAFDWLNEHFGINYRKPAINRTKYDDTAVTIDAADMPSFELAAHPEYLNKENFLHKDILEQIARIYRIDYDKFGYDPFDITMVPDVHAGMKPEGQRAPEASKEEIENAPPFEIHDNGAKKTIVAFGGLGLQLGMPVFEFRKALSSLDCNLVFFRDVHRSWYHADIKEFGATFEEKGNRIKSLIGHLADTELYTLGSSAGGFAALMFSAFIKPKATLLFGPQVFIDADTRNLLTDRRWHRLISQIESDSHLSVTEVADQIRHPVHIIVGNQDDLDMRHALYAKTLVDDTRIMVLTGAGHNPAGELRNAGVLQKVLEDFLAERDIEEQPDLSVSGRRASLMKL</sequence>